<dbReference type="Proteomes" id="UP000800038">
    <property type="component" value="Unassembled WGS sequence"/>
</dbReference>
<organism evidence="1 2">
    <name type="scientific">Clathrospora elynae</name>
    <dbReference type="NCBI Taxonomy" id="706981"/>
    <lineage>
        <taxon>Eukaryota</taxon>
        <taxon>Fungi</taxon>
        <taxon>Dikarya</taxon>
        <taxon>Ascomycota</taxon>
        <taxon>Pezizomycotina</taxon>
        <taxon>Dothideomycetes</taxon>
        <taxon>Pleosporomycetidae</taxon>
        <taxon>Pleosporales</taxon>
        <taxon>Diademaceae</taxon>
        <taxon>Clathrospora</taxon>
    </lineage>
</organism>
<evidence type="ECO:0000313" key="2">
    <source>
        <dbReference type="Proteomes" id="UP000800038"/>
    </source>
</evidence>
<evidence type="ECO:0000313" key="1">
    <source>
        <dbReference type="EMBL" id="KAF1937151.1"/>
    </source>
</evidence>
<keyword evidence="2" id="KW-1185">Reference proteome</keyword>
<proteinExistence type="predicted"/>
<name>A0A6A5S8Z2_9PLEO</name>
<accession>A0A6A5S8Z2</accession>
<dbReference type="EMBL" id="ML976152">
    <property type="protein sequence ID" value="KAF1937151.1"/>
    <property type="molecule type" value="Genomic_DNA"/>
</dbReference>
<reference evidence="1" key="1">
    <citation type="journal article" date="2020" name="Stud. Mycol.">
        <title>101 Dothideomycetes genomes: a test case for predicting lifestyles and emergence of pathogens.</title>
        <authorList>
            <person name="Haridas S."/>
            <person name="Albert R."/>
            <person name="Binder M."/>
            <person name="Bloem J."/>
            <person name="Labutti K."/>
            <person name="Salamov A."/>
            <person name="Andreopoulos B."/>
            <person name="Baker S."/>
            <person name="Barry K."/>
            <person name="Bills G."/>
            <person name="Bluhm B."/>
            <person name="Cannon C."/>
            <person name="Castanera R."/>
            <person name="Culley D."/>
            <person name="Daum C."/>
            <person name="Ezra D."/>
            <person name="Gonzalez J."/>
            <person name="Henrissat B."/>
            <person name="Kuo A."/>
            <person name="Liang C."/>
            <person name="Lipzen A."/>
            <person name="Lutzoni F."/>
            <person name="Magnuson J."/>
            <person name="Mondo S."/>
            <person name="Nolan M."/>
            <person name="Ohm R."/>
            <person name="Pangilinan J."/>
            <person name="Park H.-J."/>
            <person name="Ramirez L."/>
            <person name="Alfaro M."/>
            <person name="Sun H."/>
            <person name="Tritt A."/>
            <person name="Yoshinaga Y."/>
            <person name="Zwiers L.-H."/>
            <person name="Turgeon B."/>
            <person name="Goodwin S."/>
            <person name="Spatafora J."/>
            <person name="Crous P."/>
            <person name="Grigoriev I."/>
        </authorList>
    </citation>
    <scope>NUCLEOTIDE SEQUENCE</scope>
    <source>
        <strain evidence="1">CBS 161.51</strain>
    </source>
</reference>
<dbReference type="AlphaFoldDB" id="A0A6A5S8Z2"/>
<gene>
    <name evidence="1" type="ORF">EJ02DRAFT_63733</name>
</gene>
<sequence>MCMFRRPYAPTRWTCEPDSGGYHSRSIKTLKVQLHACSQTRRSRGSTLSGTLLIYITWKAPQCDGSIQSAPMTRK</sequence>
<protein>
    <submittedName>
        <fullName evidence="1">Uncharacterized protein</fullName>
    </submittedName>
</protein>